<dbReference type="PROSITE" id="PS50853">
    <property type="entry name" value="FN3"/>
    <property type="match status" value="1"/>
</dbReference>
<dbReference type="Pfam" id="PF00041">
    <property type="entry name" value="fn3"/>
    <property type="match status" value="1"/>
</dbReference>
<reference evidence="2 3" key="1">
    <citation type="journal article" date="2020" name="Cell">
        <title>Large-Scale Comparative Analyses of Tick Genomes Elucidate Their Genetic Diversity and Vector Capacities.</title>
        <authorList>
            <consortium name="Tick Genome and Microbiome Consortium (TIGMIC)"/>
            <person name="Jia N."/>
            <person name="Wang J."/>
            <person name="Shi W."/>
            <person name="Du L."/>
            <person name="Sun Y."/>
            <person name="Zhan W."/>
            <person name="Jiang J.F."/>
            <person name="Wang Q."/>
            <person name="Zhang B."/>
            <person name="Ji P."/>
            <person name="Bell-Sakyi L."/>
            <person name="Cui X.M."/>
            <person name="Yuan T.T."/>
            <person name="Jiang B.G."/>
            <person name="Yang W.F."/>
            <person name="Lam T.T."/>
            <person name="Chang Q.C."/>
            <person name="Ding S.J."/>
            <person name="Wang X.J."/>
            <person name="Zhu J.G."/>
            <person name="Ruan X.D."/>
            <person name="Zhao L."/>
            <person name="Wei J.T."/>
            <person name="Ye R.Z."/>
            <person name="Que T.C."/>
            <person name="Du C.H."/>
            <person name="Zhou Y.H."/>
            <person name="Cheng J.X."/>
            <person name="Dai P.F."/>
            <person name="Guo W.B."/>
            <person name="Han X.H."/>
            <person name="Huang E.J."/>
            <person name="Li L.F."/>
            <person name="Wei W."/>
            <person name="Gao Y.C."/>
            <person name="Liu J.Z."/>
            <person name="Shao H.Z."/>
            <person name="Wang X."/>
            <person name="Wang C.C."/>
            <person name="Yang T.C."/>
            <person name="Huo Q.B."/>
            <person name="Li W."/>
            <person name="Chen H.Y."/>
            <person name="Chen S.E."/>
            <person name="Zhou L.G."/>
            <person name="Ni X.B."/>
            <person name="Tian J.H."/>
            <person name="Sheng Y."/>
            <person name="Liu T."/>
            <person name="Pan Y.S."/>
            <person name="Xia L.Y."/>
            <person name="Li J."/>
            <person name="Zhao F."/>
            <person name="Cao W.C."/>
        </authorList>
    </citation>
    <scope>NUCLEOTIDE SEQUENCE [LARGE SCALE GENOMIC DNA]</scope>
    <source>
        <strain evidence="2">HaeL-2018</strain>
    </source>
</reference>
<organism evidence="2 3">
    <name type="scientific">Haemaphysalis longicornis</name>
    <name type="common">Bush tick</name>
    <dbReference type="NCBI Taxonomy" id="44386"/>
    <lineage>
        <taxon>Eukaryota</taxon>
        <taxon>Metazoa</taxon>
        <taxon>Ecdysozoa</taxon>
        <taxon>Arthropoda</taxon>
        <taxon>Chelicerata</taxon>
        <taxon>Arachnida</taxon>
        <taxon>Acari</taxon>
        <taxon>Parasitiformes</taxon>
        <taxon>Ixodida</taxon>
        <taxon>Ixodoidea</taxon>
        <taxon>Ixodidae</taxon>
        <taxon>Haemaphysalinae</taxon>
        <taxon>Haemaphysalis</taxon>
    </lineage>
</organism>
<dbReference type="SUPFAM" id="SSF49265">
    <property type="entry name" value="Fibronectin type III"/>
    <property type="match status" value="1"/>
</dbReference>
<dbReference type="CDD" id="cd00063">
    <property type="entry name" value="FN3"/>
    <property type="match status" value="1"/>
</dbReference>
<accession>A0A9J6FVU1</accession>
<keyword evidence="3" id="KW-1185">Reference proteome</keyword>
<dbReference type="AlphaFoldDB" id="A0A9J6FVU1"/>
<dbReference type="InterPro" id="IPR013783">
    <property type="entry name" value="Ig-like_fold"/>
</dbReference>
<feature type="domain" description="Fibronectin type-III" evidence="1">
    <location>
        <begin position="58"/>
        <end position="156"/>
    </location>
</feature>
<dbReference type="InterPro" id="IPR036116">
    <property type="entry name" value="FN3_sf"/>
</dbReference>
<evidence type="ECO:0000313" key="3">
    <source>
        <dbReference type="Proteomes" id="UP000821853"/>
    </source>
</evidence>
<proteinExistence type="predicted"/>
<evidence type="ECO:0000259" key="1">
    <source>
        <dbReference type="PROSITE" id="PS50853"/>
    </source>
</evidence>
<name>A0A9J6FVU1_HAELO</name>
<dbReference type="OrthoDB" id="6479257at2759"/>
<dbReference type="Gene3D" id="2.60.40.10">
    <property type="entry name" value="Immunoglobulins"/>
    <property type="match status" value="1"/>
</dbReference>
<protein>
    <recommendedName>
        <fullName evidence="1">Fibronectin type-III domain-containing protein</fullName>
    </recommendedName>
</protein>
<gene>
    <name evidence="2" type="ORF">HPB48_016519</name>
</gene>
<dbReference type="VEuPathDB" id="VectorBase:HLOH_046316"/>
<dbReference type="InterPro" id="IPR003961">
    <property type="entry name" value="FN3_dom"/>
</dbReference>
<evidence type="ECO:0000313" key="2">
    <source>
        <dbReference type="EMBL" id="KAH9366156.1"/>
    </source>
</evidence>
<comment type="caution">
    <text evidence="2">The sequence shown here is derived from an EMBL/GenBank/DDBJ whole genome shotgun (WGS) entry which is preliminary data.</text>
</comment>
<dbReference type="SMART" id="SM00060">
    <property type="entry name" value="FN3"/>
    <property type="match status" value="1"/>
</dbReference>
<dbReference type="Proteomes" id="UP000821853">
    <property type="component" value="Chromosome 2"/>
</dbReference>
<sequence length="156" mass="17643">MNGNVVEVATTPGVNVYRFPVNPYTRVEIQLRLKTPNNKYSDWTPKRTVTSAEDAPSVVRNVQLTKTGSREALFTWEPPEHANGIIRHYSIAYTPLTFRIPNCGRVKPNLTEVIVPPVRTAVQLATLHPYAKYQVYVSCCDNQTRARVQHDVPHTS</sequence>
<dbReference type="EMBL" id="JABSTR010000004">
    <property type="protein sequence ID" value="KAH9366156.1"/>
    <property type="molecule type" value="Genomic_DNA"/>
</dbReference>